<name>A0A8F3IM19_9CAUD</name>
<reference evidence="2" key="1">
    <citation type="submission" date="2021-03" db="EMBL/GenBank/DDBJ databases">
        <authorList>
            <person name="Pedlow M.R."/>
            <person name="Nance H.A."/>
            <person name="Bradley A.M."/>
            <person name="Brown C.A."/>
            <person name="Channell S.A."/>
            <person name="Forbes A.M."/>
            <person name="Lovell B."/>
            <person name="Mcdonald B.E."/>
            <person name="Silva M.B."/>
            <person name="White G.J."/>
            <person name="Zack K.M."/>
            <person name="Garlena R.A."/>
            <person name="Russell D.A."/>
            <person name="Jacobs-Sera D."/>
            <person name="Hatfull G.F."/>
        </authorList>
    </citation>
    <scope>NUCLEOTIDE SEQUENCE</scope>
</reference>
<evidence type="ECO:0000313" key="2">
    <source>
        <dbReference type="EMBL" id="QWY79689.1"/>
    </source>
</evidence>
<dbReference type="GeneID" id="77931936"/>
<evidence type="ECO:0000256" key="1">
    <source>
        <dbReference type="SAM" id="MobiDB-lite"/>
    </source>
</evidence>
<evidence type="ECO:0000313" key="3">
    <source>
        <dbReference type="Proteomes" id="UP000693837"/>
    </source>
</evidence>
<dbReference type="KEGG" id="vg:77931936"/>
<accession>A0A8F3IM19</accession>
<organism evidence="2 3">
    <name type="scientific">Arthrobacter phage Persistence</name>
    <dbReference type="NCBI Taxonomy" id="2836007"/>
    <lineage>
        <taxon>Viruses</taxon>
        <taxon>Duplodnaviria</taxon>
        <taxon>Heunggongvirae</taxon>
        <taxon>Uroviricota</taxon>
        <taxon>Caudoviricetes</taxon>
        <taxon>Persistencevirus</taxon>
        <taxon>Persistencevirus persistence</taxon>
    </lineage>
</organism>
<sequence length="117" mass="12907">MKCADCGRFTSPSIGHICSKNSQTTHDPTARPLGCNGKYGDSGRQQHKKAGTDYCTACRESSAHYRREIQRGGIKVRTPQPCGTYAAAARHAYNKEPLDFACRIARANYRADLKAKK</sequence>
<dbReference type="Proteomes" id="UP000693837">
    <property type="component" value="Segment"/>
</dbReference>
<dbReference type="RefSeq" id="YP_010656061.1">
    <property type="nucleotide sequence ID" value="NC_070834.1"/>
</dbReference>
<dbReference type="EMBL" id="MW712719">
    <property type="protein sequence ID" value="QWY79689.1"/>
    <property type="molecule type" value="Genomic_DNA"/>
</dbReference>
<protein>
    <submittedName>
        <fullName evidence="2">Uncharacterized protein</fullName>
    </submittedName>
</protein>
<keyword evidence="3" id="KW-1185">Reference proteome</keyword>
<proteinExistence type="predicted"/>
<feature type="region of interest" description="Disordered" evidence="1">
    <location>
        <begin position="17"/>
        <end position="48"/>
    </location>
</feature>
<gene>
    <name evidence="2" type="primary">60</name>
    <name evidence="2" type="ORF">SEA_PERSISTENCE_60</name>
</gene>